<dbReference type="GO" id="GO:0046872">
    <property type="term" value="F:metal ion binding"/>
    <property type="evidence" value="ECO:0007669"/>
    <property type="project" value="UniProtKB-UniRule"/>
</dbReference>
<evidence type="ECO:0000256" key="11">
    <source>
        <dbReference type="PIRSR" id="PIRSR006268-2"/>
    </source>
</evidence>
<dbReference type="EMBL" id="SJPN01000006">
    <property type="protein sequence ID" value="TWT98517.1"/>
    <property type="molecule type" value="Genomic_DNA"/>
</dbReference>
<dbReference type="OrthoDB" id="9778595at2"/>
<dbReference type="Pfam" id="PF02424">
    <property type="entry name" value="ApbE"/>
    <property type="match status" value="1"/>
</dbReference>
<keyword evidence="4 10" id="KW-0808">Transferase</keyword>
<evidence type="ECO:0000256" key="8">
    <source>
        <dbReference type="ARBA" id="ARBA00031306"/>
    </source>
</evidence>
<organism evidence="12 13">
    <name type="scientific">Stieleria varia</name>
    <dbReference type="NCBI Taxonomy" id="2528005"/>
    <lineage>
        <taxon>Bacteria</taxon>
        <taxon>Pseudomonadati</taxon>
        <taxon>Planctomycetota</taxon>
        <taxon>Planctomycetia</taxon>
        <taxon>Pirellulales</taxon>
        <taxon>Pirellulaceae</taxon>
        <taxon>Stieleria</taxon>
    </lineage>
</organism>
<comment type="cofactor">
    <cofactor evidence="11">
        <name>Mg(2+)</name>
        <dbReference type="ChEBI" id="CHEBI:18420"/>
    </cofactor>
    <cofactor evidence="11">
        <name>Mn(2+)</name>
        <dbReference type="ChEBI" id="CHEBI:29035"/>
    </cofactor>
    <text evidence="11">Magnesium. Can also use manganese.</text>
</comment>
<evidence type="ECO:0000256" key="10">
    <source>
        <dbReference type="PIRNR" id="PIRNR006268"/>
    </source>
</evidence>
<dbReference type="PANTHER" id="PTHR30040:SF2">
    <property type="entry name" value="FAD:PROTEIN FMN TRANSFERASE"/>
    <property type="match status" value="1"/>
</dbReference>
<name>A0A5C6AGG5_9BACT</name>
<evidence type="ECO:0000256" key="9">
    <source>
        <dbReference type="ARBA" id="ARBA00048540"/>
    </source>
</evidence>
<evidence type="ECO:0000313" key="13">
    <source>
        <dbReference type="Proteomes" id="UP000320176"/>
    </source>
</evidence>
<dbReference type="Proteomes" id="UP000320176">
    <property type="component" value="Unassembled WGS sequence"/>
</dbReference>
<evidence type="ECO:0000256" key="4">
    <source>
        <dbReference type="ARBA" id="ARBA00022679"/>
    </source>
</evidence>
<evidence type="ECO:0000256" key="1">
    <source>
        <dbReference type="ARBA" id="ARBA00011955"/>
    </source>
</evidence>
<keyword evidence="7 10" id="KW-0460">Magnesium</keyword>
<dbReference type="RefSeq" id="WP_146522081.1">
    <property type="nucleotide sequence ID" value="NZ_CP151726.1"/>
</dbReference>
<dbReference type="EC" id="2.7.1.180" evidence="1 10"/>
<dbReference type="GO" id="GO:0016740">
    <property type="term" value="F:transferase activity"/>
    <property type="evidence" value="ECO:0007669"/>
    <property type="project" value="UniProtKB-UniRule"/>
</dbReference>
<gene>
    <name evidence="12" type="primary">apbE_2</name>
    <name evidence="12" type="ORF">Pla52n_50310</name>
</gene>
<evidence type="ECO:0000256" key="3">
    <source>
        <dbReference type="ARBA" id="ARBA00022630"/>
    </source>
</evidence>
<keyword evidence="5 10" id="KW-0479">Metal-binding</keyword>
<dbReference type="PANTHER" id="PTHR30040">
    <property type="entry name" value="THIAMINE BIOSYNTHESIS LIPOPROTEIN APBE"/>
    <property type="match status" value="1"/>
</dbReference>
<evidence type="ECO:0000256" key="6">
    <source>
        <dbReference type="ARBA" id="ARBA00022827"/>
    </source>
</evidence>
<accession>A0A5C6AGG5</accession>
<dbReference type="SUPFAM" id="SSF143631">
    <property type="entry name" value="ApbE-like"/>
    <property type="match status" value="1"/>
</dbReference>
<comment type="caution">
    <text evidence="12">The sequence shown here is derived from an EMBL/GenBank/DDBJ whole genome shotgun (WGS) entry which is preliminary data.</text>
</comment>
<dbReference type="PIRSF" id="PIRSF006268">
    <property type="entry name" value="ApbE"/>
    <property type="match status" value="1"/>
</dbReference>
<comment type="similarity">
    <text evidence="10">Belongs to the ApbE family.</text>
</comment>
<evidence type="ECO:0000256" key="5">
    <source>
        <dbReference type="ARBA" id="ARBA00022723"/>
    </source>
</evidence>
<keyword evidence="13" id="KW-1185">Reference proteome</keyword>
<dbReference type="AlphaFoldDB" id="A0A5C6AGG5"/>
<feature type="binding site" evidence="11">
    <location>
        <position position="153"/>
    </location>
    <ligand>
        <name>Mg(2+)</name>
        <dbReference type="ChEBI" id="CHEBI:18420"/>
    </ligand>
</feature>
<dbReference type="Gene3D" id="3.10.520.10">
    <property type="entry name" value="ApbE-like domains"/>
    <property type="match status" value="1"/>
</dbReference>
<evidence type="ECO:0000256" key="2">
    <source>
        <dbReference type="ARBA" id="ARBA00016337"/>
    </source>
</evidence>
<protein>
    <recommendedName>
        <fullName evidence="2 10">FAD:protein FMN transferase</fullName>
        <ecNumber evidence="1 10">2.7.1.180</ecNumber>
    </recommendedName>
    <alternativeName>
        <fullName evidence="8 10">Flavin transferase</fullName>
    </alternativeName>
</protein>
<sequence length="329" mass="35355">MPSGPLLTSVSHRAMATEFVVMLPATDAHLVDAALNALESLDAIEKRLTVYDPESEVSAINRSAADSAVAVSELTFELLTKSLLWSHRTQGAFDVTAGPLITAWGFTQRRGRKPSRLEVESALQSVGHEKVLLDEIKRTVQFTQPGVAINLGAIGKGHALDILLTQLVDAGIRNALIHGGNSSVIAIGDQEPESDSEDRHGWLVGLAHPTKPGRRVAGVRLKNGALSTSGSGKQFFHHQGRRYGHVIDPRTGYPAGDLLSLTVIEANATDAEAQSTGYFVIGREGMRTTMAEHDLPPLIAVAPGNRQDEVRIEVINGESSERFELIDAI</sequence>
<keyword evidence="6 10" id="KW-0274">FAD</keyword>
<comment type="catalytic activity">
    <reaction evidence="9 10">
        <text>L-threonyl-[protein] + FAD = FMN-L-threonyl-[protein] + AMP + H(+)</text>
        <dbReference type="Rhea" id="RHEA:36847"/>
        <dbReference type="Rhea" id="RHEA-COMP:11060"/>
        <dbReference type="Rhea" id="RHEA-COMP:11061"/>
        <dbReference type="ChEBI" id="CHEBI:15378"/>
        <dbReference type="ChEBI" id="CHEBI:30013"/>
        <dbReference type="ChEBI" id="CHEBI:57692"/>
        <dbReference type="ChEBI" id="CHEBI:74257"/>
        <dbReference type="ChEBI" id="CHEBI:456215"/>
        <dbReference type="EC" id="2.7.1.180"/>
    </reaction>
</comment>
<keyword evidence="12" id="KW-0449">Lipoprotein</keyword>
<keyword evidence="3 10" id="KW-0285">Flavoprotein</keyword>
<feature type="binding site" evidence="11">
    <location>
        <position position="276"/>
    </location>
    <ligand>
        <name>Mg(2+)</name>
        <dbReference type="ChEBI" id="CHEBI:18420"/>
    </ligand>
</feature>
<evidence type="ECO:0000313" key="12">
    <source>
        <dbReference type="EMBL" id="TWT98517.1"/>
    </source>
</evidence>
<proteinExistence type="inferred from homology"/>
<reference evidence="12 13" key="1">
    <citation type="submission" date="2019-02" db="EMBL/GenBank/DDBJ databases">
        <title>Deep-cultivation of Planctomycetes and their phenomic and genomic characterization uncovers novel biology.</title>
        <authorList>
            <person name="Wiegand S."/>
            <person name="Jogler M."/>
            <person name="Boedeker C."/>
            <person name="Pinto D."/>
            <person name="Vollmers J."/>
            <person name="Rivas-Marin E."/>
            <person name="Kohn T."/>
            <person name="Peeters S.H."/>
            <person name="Heuer A."/>
            <person name="Rast P."/>
            <person name="Oberbeckmann S."/>
            <person name="Bunk B."/>
            <person name="Jeske O."/>
            <person name="Meyerdierks A."/>
            <person name="Storesund J.E."/>
            <person name="Kallscheuer N."/>
            <person name="Luecker S."/>
            <person name="Lage O.M."/>
            <person name="Pohl T."/>
            <person name="Merkel B.J."/>
            <person name="Hornburger P."/>
            <person name="Mueller R.-W."/>
            <person name="Bruemmer F."/>
            <person name="Labrenz M."/>
            <person name="Spormann A.M."/>
            <person name="Op Den Camp H."/>
            <person name="Overmann J."/>
            <person name="Amann R."/>
            <person name="Jetten M.S.M."/>
            <person name="Mascher T."/>
            <person name="Medema M.H."/>
            <person name="Devos D.P."/>
            <person name="Kaster A.-K."/>
            <person name="Ovreas L."/>
            <person name="Rohde M."/>
            <person name="Galperin M.Y."/>
            <person name="Jogler C."/>
        </authorList>
    </citation>
    <scope>NUCLEOTIDE SEQUENCE [LARGE SCALE GENOMIC DNA]</scope>
    <source>
        <strain evidence="12 13">Pla52n</strain>
    </source>
</reference>
<dbReference type="InterPro" id="IPR003374">
    <property type="entry name" value="ApbE-like_sf"/>
</dbReference>
<dbReference type="InterPro" id="IPR024932">
    <property type="entry name" value="ApbE"/>
</dbReference>
<evidence type="ECO:0000256" key="7">
    <source>
        <dbReference type="ARBA" id="ARBA00022842"/>
    </source>
</evidence>